<dbReference type="GO" id="GO:0072546">
    <property type="term" value="C:EMC complex"/>
    <property type="evidence" value="ECO:0007669"/>
    <property type="project" value="TreeGrafter"/>
</dbReference>
<name>A0A6A2WH64_HIBSY</name>
<evidence type="ECO:0000256" key="5">
    <source>
        <dbReference type="ARBA" id="ARBA00023136"/>
    </source>
</evidence>
<evidence type="ECO:0000256" key="7">
    <source>
        <dbReference type="SAM" id="SignalP"/>
    </source>
</evidence>
<accession>A0A6A2WH64</accession>
<evidence type="ECO:0000256" key="6">
    <source>
        <dbReference type="SAM" id="MobiDB-lite"/>
    </source>
</evidence>
<keyword evidence="10" id="KW-1185">Reference proteome</keyword>
<feature type="signal peptide" evidence="7">
    <location>
        <begin position="1"/>
        <end position="22"/>
    </location>
</feature>
<dbReference type="AlphaFoldDB" id="A0A6A2WH64"/>
<sequence length="330" mass="36495">MAAIVRLLLFAFLFTAPLFSLGSRNGFTINGRVKIPQGFATKGFALPGRMSNVKVILNGGQNVTYSLWIVPDSNTRKPNVFFEERVLAPIRHRWAEVQEQQVFCSPRAGHNNETWKMGWTFEVSGNSSSYATGSTCRTTFITFKELMFKGCNASFTRTDREIAGGSRPYTNLKGDAGGGMALMLHILLVGCNGSKLSGYGISISYNVPSGTHLIEVVVMGYFFSPVRVDVSARNPGKVHAALTENRRGLNELVLEPLREEQYYEVREPFSVMSLLKSPMGLMLGFMLVVAFLMPKFVENMDPEEMRGAHEEMRGQGAPSLSTSLPRGARN</sequence>
<dbReference type="Pfam" id="PF09430">
    <property type="entry name" value="EMC7_beta-sandw"/>
    <property type="match status" value="1"/>
</dbReference>
<keyword evidence="4" id="KW-1133">Transmembrane helix</keyword>
<dbReference type="EMBL" id="VEPZ02001746">
    <property type="protein sequence ID" value="KAE8658243.1"/>
    <property type="molecule type" value="Genomic_DNA"/>
</dbReference>
<feature type="chain" id="PRO_5025509329" evidence="7">
    <location>
        <begin position="23"/>
        <end position="330"/>
    </location>
</feature>
<dbReference type="PANTHER" id="PTHR13605">
    <property type="entry name" value="ER MEMBRANE PROTEIN COMPLEX SUBUNIT 7"/>
    <property type="match status" value="1"/>
</dbReference>
<proteinExistence type="predicted"/>
<protein>
    <submittedName>
        <fullName evidence="9">ER membrane protein complex subunit 7-like protein</fullName>
    </submittedName>
</protein>
<keyword evidence="3 7" id="KW-0732">Signal</keyword>
<organism evidence="9 10">
    <name type="scientific">Hibiscus syriacus</name>
    <name type="common">Rose of Sharon</name>
    <dbReference type="NCBI Taxonomy" id="106335"/>
    <lineage>
        <taxon>Eukaryota</taxon>
        <taxon>Viridiplantae</taxon>
        <taxon>Streptophyta</taxon>
        <taxon>Embryophyta</taxon>
        <taxon>Tracheophyta</taxon>
        <taxon>Spermatophyta</taxon>
        <taxon>Magnoliopsida</taxon>
        <taxon>eudicotyledons</taxon>
        <taxon>Gunneridae</taxon>
        <taxon>Pentapetalae</taxon>
        <taxon>rosids</taxon>
        <taxon>malvids</taxon>
        <taxon>Malvales</taxon>
        <taxon>Malvaceae</taxon>
        <taxon>Malvoideae</taxon>
        <taxon>Hibiscus</taxon>
    </lineage>
</organism>
<dbReference type="InterPro" id="IPR039163">
    <property type="entry name" value="EMC7"/>
</dbReference>
<keyword evidence="2" id="KW-0812">Transmembrane</keyword>
<evidence type="ECO:0000256" key="1">
    <source>
        <dbReference type="ARBA" id="ARBA00004167"/>
    </source>
</evidence>
<keyword evidence="5" id="KW-0472">Membrane</keyword>
<comment type="caution">
    <text evidence="9">The sequence shown here is derived from an EMBL/GenBank/DDBJ whole genome shotgun (WGS) entry which is preliminary data.</text>
</comment>
<evidence type="ECO:0000256" key="2">
    <source>
        <dbReference type="ARBA" id="ARBA00022692"/>
    </source>
</evidence>
<evidence type="ECO:0000259" key="8">
    <source>
        <dbReference type="Pfam" id="PF09430"/>
    </source>
</evidence>
<evidence type="ECO:0000313" key="10">
    <source>
        <dbReference type="Proteomes" id="UP000436088"/>
    </source>
</evidence>
<evidence type="ECO:0000313" key="9">
    <source>
        <dbReference type="EMBL" id="KAE8658243.1"/>
    </source>
</evidence>
<dbReference type="Proteomes" id="UP000436088">
    <property type="component" value="Unassembled WGS sequence"/>
</dbReference>
<feature type="region of interest" description="Disordered" evidence="6">
    <location>
        <begin position="306"/>
        <end position="330"/>
    </location>
</feature>
<comment type="subcellular location">
    <subcellularLocation>
        <location evidence="1">Membrane</location>
        <topology evidence="1">Single-pass membrane protein</topology>
    </subcellularLocation>
</comment>
<evidence type="ECO:0000256" key="4">
    <source>
        <dbReference type="ARBA" id="ARBA00022989"/>
    </source>
</evidence>
<evidence type="ECO:0000256" key="3">
    <source>
        <dbReference type="ARBA" id="ARBA00022729"/>
    </source>
</evidence>
<dbReference type="InterPro" id="IPR019008">
    <property type="entry name" value="Beta_sandwich_EMC7"/>
</dbReference>
<reference evidence="9" key="1">
    <citation type="submission" date="2019-09" db="EMBL/GenBank/DDBJ databases">
        <title>Draft genome information of white flower Hibiscus syriacus.</title>
        <authorList>
            <person name="Kim Y.-M."/>
        </authorList>
    </citation>
    <scope>NUCLEOTIDE SEQUENCE [LARGE SCALE GENOMIC DNA]</scope>
    <source>
        <strain evidence="9">YM2019G1</strain>
    </source>
</reference>
<gene>
    <name evidence="9" type="ORF">F3Y22_tig00116973pilonHSYRG00034</name>
</gene>
<dbReference type="PANTHER" id="PTHR13605:SF4">
    <property type="entry name" value="ER MEMBRANE PROTEIN COMPLEX SUBUNIT 7"/>
    <property type="match status" value="1"/>
</dbReference>
<feature type="domain" description="ER membrane protein complex subunit 7 beta-sandwich" evidence="8">
    <location>
        <begin position="205"/>
        <end position="282"/>
    </location>
</feature>